<evidence type="ECO:0000256" key="12">
    <source>
        <dbReference type="PROSITE-ProRule" id="PRU00309"/>
    </source>
</evidence>
<keyword evidence="9 13" id="KW-0804">Transcription</keyword>
<dbReference type="GO" id="GO:0005654">
    <property type="term" value="C:nucleoplasm"/>
    <property type="evidence" value="ECO:0007669"/>
    <property type="project" value="UniProtKB-SubCell"/>
</dbReference>
<dbReference type="InterPro" id="IPR026516">
    <property type="entry name" value="THAP1/10"/>
</dbReference>
<evidence type="ECO:0000256" key="13">
    <source>
        <dbReference type="RuleBase" id="RU369073"/>
    </source>
</evidence>
<dbReference type="Proteomes" id="UP000694546">
    <property type="component" value="Chromosome 7"/>
</dbReference>
<dbReference type="GO" id="GO:0008270">
    <property type="term" value="F:zinc ion binding"/>
    <property type="evidence" value="ECO:0007669"/>
    <property type="project" value="UniProtKB-KW"/>
</dbReference>
<accession>A0A8C5B5D9</accession>
<proteinExistence type="inferred from homology"/>
<dbReference type="Pfam" id="PF05485">
    <property type="entry name" value="THAP"/>
    <property type="match status" value="1"/>
</dbReference>
<evidence type="ECO:0000256" key="8">
    <source>
        <dbReference type="ARBA" id="ARBA00023125"/>
    </source>
</evidence>
<keyword evidence="10 13" id="KW-0539">Nucleus</keyword>
<evidence type="ECO:0000256" key="11">
    <source>
        <dbReference type="ARBA" id="ARBA00023306"/>
    </source>
</evidence>
<evidence type="ECO:0000313" key="15">
    <source>
        <dbReference type="Ensembl" id="ENSGMOP00000041165.1"/>
    </source>
</evidence>
<evidence type="ECO:0000259" key="14">
    <source>
        <dbReference type="PROSITE" id="PS50950"/>
    </source>
</evidence>
<evidence type="ECO:0000256" key="10">
    <source>
        <dbReference type="ARBA" id="ARBA00023242"/>
    </source>
</evidence>
<dbReference type="GO" id="GO:0001935">
    <property type="term" value="P:endothelial cell proliferation"/>
    <property type="evidence" value="ECO:0007669"/>
    <property type="project" value="UniProtKB-UniRule"/>
</dbReference>
<keyword evidence="11 13" id="KW-0131">Cell cycle</keyword>
<keyword evidence="16" id="KW-1185">Reference proteome</keyword>
<feature type="domain" description="THAP-type" evidence="14">
    <location>
        <begin position="1"/>
        <end position="90"/>
    </location>
</feature>
<protein>
    <recommendedName>
        <fullName evidence="13">THAP domain-containing protein 1</fullName>
    </recommendedName>
</protein>
<evidence type="ECO:0000256" key="2">
    <source>
        <dbReference type="ARBA" id="ARBA00006177"/>
    </source>
</evidence>
<evidence type="ECO:0000313" key="16">
    <source>
        <dbReference type="Proteomes" id="UP000694546"/>
    </source>
</evidence>
<reference evidence="15" key="2">
    <citation type="submission" date="2025-09" db="UniProtKB">
        <authorList>
            <consortium name="Ensembl"/>
        </authorList>
    </citation>
    <scope>IDENTIFICATION</scope>
</reference>
<dbReference type="GeneTree" id="ENSGT01030000235948"/>
<dbReference type="AlphaFoldDB" id="A0A8C5B5D9"/>
<keyword evidence="4 12" id="KW-0863">Zinc-finger</keyword>
<comment type="subcellular location">
    <subcellularLocation>
        <location evidence="1 13">Nucleus</location>
        <location evidence="1 13">Nucleoplasm</location>
    </subcellularLocation>
</comment>
<evidence type="ECO:0000256" key="6">
    <source>
        <dbReference type="ARBA" id="ARBA00023015"/>
    </source>
</evidence>
<keyword evidence="5" id="KW-0862">Zinc</keyword>
<evidence type="ECO:0000256" key="1">
    <source>
        <dbReference type="ARBA" id="ARBA00004642"/>
    </source>
</evidence>
<organism evidence="15 16">
    <name type="scientific">Gadus morhua</name>
    <name type="common">Atlantic cod</name>
    <dbReference type="NCBI Taxonomy" id="8049"/>
    <lineage>
        <taxon>Eukaryota</taxon>
        <taxon>Metazoa</taxon>
        <taxon>Chordata</taxon>
        <taxon>Craniata</taxon>
        <taxon>Vertebrata</taxon>
        <taxon>Euteleostomi</taxon>
        <taxon>Actinopterygii</taxon>
        <taxon>Neopterygii</taxon>
        <taxon>Teleostei</taxon>
        <taxon>Neoteleostei</taxon>
        <taxon>Acanthomorphata</taxon>
        <taxon>Zeiogadaria</taxon>
        <taxon>Gadariae</taxon>
        <taxon>Gadiformes</taxon>
        <taxon>Gadoidei</taxon>
        <taxon>Gadidae</taxon>
        <taxon>Gadus</taxon>
    </lineage>
</organism>
<dbReference type="GO" id="GO:0043565">
    <property type="term" value="F:sequence-specific DNA binding"/>
    <property type="evidence" value="ECO:0007669"/>
    <property type="project" value="UniProtKB-UniRule"/>
</dbReference>
<dbReference type="PROSITE" id="PS50950">
    <property type="entry name" value="ZF_THAP"/>
    <property type="match status" value="1"/>
</dbReference>
<sequence>MVNFCMVLGCSSRTRKGQAVSSHRLPIRDLERCKQWLQAINHPNFGEDTAMEGIKLKKVCSFHFKPEDFKLNVLGTKRAALLNTAIPSIFTVPYDDEQPGMSTTSSAKRMCLEVRLTHLCLDTSASSLEVGVTDESYRSESTLTPTSASSSEDEGVKNWLEKKIIINESSFMSLFKFCQICGKPISSKTIFDSGAQRRVKWMCLGGHSGTWTSSPDVRGMPEVNLLSAAAVLSVQPR</sequence>
<dbReference type="SMART" id="SM00980">
    <property type="entry name" value="THAP"/>
    <property type="match status" value="1"/>
</dbReference>
<keyword evidence="8 12" id="KW-0238">DNA-binding</keyword>
<dbReference type="SUPFAM" id="SSF57716">
    <property type="entry name" value="Glucocorticoid receptor-like (DNA-binding domain)"/>
    <property type="match status" value="1"/>
</dbReference>
<keyword evidence="7 13" id="KW-0175">Coiled coil</keyword>
<reference evidence="15" key="1">
    <citation type="submission" date="2025-08" db="UniProtKB">
        <authorList>
            <consortium name="Ensembl"/>
        </authorList>
    </citation>
    <scope>IDENTIFICATION</scope>
</reference>
<dbReference type="Ensembl" id="ENSGMOT00000053572.1">
    <property type="protein sequence ID" value="ENSGMOP00000041165.1"/>
    <property type="gene ID" value="ENSGMOG00000027928.1"/>
</dbReference>
<dbReference type="OMA" id="LERCKQW"/>
<dbReference type="InterPro" id="IPR006612">
    <property type="entry name" value="THAP_Znf"/>
</dbReference>
<keyword evidence="3" id="KW-0479">Metal-binding</keyword>
<dbReference type="GO" id="GO:0003700">
    <property type="term" value="F:DNA-binding transcription factor activity"/>
    <property type="evidence" value="ECO:0007669"/>
    <property type="project" value="UniProtKB-UniRule"/>
</dbReference>
<evidence type="ECO:0000256" key="3">
    <source>
        <dbReference type="ARBA" id="ARBA00022723"/>
    </source>
</evidence>
<dbReference type="PANTHER" id="PTHR46600:SF1">
    <property type="entry name" value="THAP DOMAIN-CONTAINING PROTEIN 1"/>
    <property type="match status" value="1"/>
</dbReference>
<dbReference type="PANTHER" id="PTHR46600">
    <property type="entry name" value="THAP DOMAIN-CONTAINING"/>
    <property type="match status" value="1"/>
</dbReference>
<keyword evidence="6 13" id="KW-0805">Transcription regulation</keyword>
<name>A0A8C5B5D9_GADMO</name>
<evidence type="ECO:0000256" key="7">
    <source>
        <dbReference type="ARBA" id="ARBA00023054"/>
    </source>
</evidence>
<evidence type="ECO:0000256" key="4">
    <source>
        <dbReference type="ARBA" id="ARBA00022771"/>
    </source>
</evidence>
<comment type="similarity">
    <text evidence="2 13">Belongs to the THAP1 family.</text>
</comment>
<evidence type="ECO:0000256" key="5">
    <source>
        <dbReference type="ARBA" id="ARBA00022833"/>
    </source>
</evidence>
<evidence type="ECO:0000256" key="9">
    <source>
        <dbReference type="ARBA" id="ARBA00023163"/>
    </source>
</evidence>
<comment type="function">
    <text evidence="13">DNA-binding transcription regulator that regulates endothelial cell proliferation and G1/S cell-cycle progression. Specifically binds the 5'-[AT]NTNN[GT]GGCA[AGT]-3' core DNA sequence and acts by modulating expression of pRB-E2F cell-cycle target genes.</text>
</comment>